<dbReference type="EMBL" id="JAXOVC010000002">
    <property type="protein sequence ID" value="KAK4504721.1"/>
    <property type="molecule type" value="Genomic_DNA"/>
</dbReference>
<organism evidence="1 2">
    <name type="scientific">Zasmidium cellare</name>
    <name type="common">Wine cellar mold</name>
    <name type="synonym">Racodium cellare</name>
    <dbReference type="NCBI Taxonomy" id="395010"/>
    <lineage>
        <taxon>Eukaryota</taxon>
        <taxon>Fungi</taxon>
        <taxon>Dikarya</taxon>
        <taxon>Ascomycota</taxon>
        <taxon>Pezizomycotina</taxon>
        <taxon>Dothideomycetes</taxon>
        <taxon>Dothideomycetidae</taxon>
        <taxon>Mycosphaerellales</taxon>
        <taxon>Mycosphaerellaceae</taxon>
        <taxon>Zasmidium</taxon>
    </lineage>
</organism>
<comment type="caution">
    <text evidence="1">The sequence shown here is derived from an EMBL/GenBank/DDBJ whole genome shotgun (WGS) entry which is preliminary data.</text>
</comment>
<name>A0ABR0ESX8_ZASCE</name>
<accession>A0ABR0ESX8</accession>
<evidence type="ECO:0008006" key="3">
    <source>
        <dbReference type="Google" id="ProtNLM"/>
    </source>
</evidence>
<dbReference type="Proteomes" id="UP001305779">
    <property type="component" value="Unassembled WGS sequence"/>
</dbReference>
<proteinExistence type="predicted"/>
<protein>
    <recommendedName>
        <fullName evidence="3">SnoaL-like domain-containing protein</fullName>
    </recommendedName>
</protein>
<sequence>MPVPHTTSKRFKPIGTIALGPAVSKTECTHDSLALLSPDSLIPTAQHTEDALTGFDATALYIADLSEQILRLIYNERDFNHPLLHKHICPTLSSTHDPDPDFPKKSHTDLDSHVAEWVQTLKANPTFDVQVLDTVAEVHEKGRRARTWSVKRVVGLPGGLCKESVSCGKWERRGGTWVITSISMLRGVTEFA</sequence>
<keyword evidence="2" id="KW-1185">Reference proteome</keyword>
<gene>
    <name evidence="1" type="ORF">PRZ48_002683</name>
</gene>
<evidence type="ECO:0000313" key="2">
    <source>
        <dbReference type="Proteomes" id="UP001305779"/>
    </source>
</evidence>
<reference evidence="1 2" key="1">
    <citation type="journal article" date="2023" name="G3 (Bethesda)">
        <title>A chromosome-level genome assembly of Zasmidium syzygii isolated from banana leaves.</title>
        <authorList>
            <person name="van Westerhoven A.C."/>
            <person name="Mehrabi R."/>
            <person name="Talebi R."/>
            <person name="Steentjes M.B.F."/>
            <person name="Corcolon B."/>
            <person name="Chong P.A."/>
            <person name="Kema G.H.J."/>
            <person name="Seidl M.F."/>
        </authorList>
    </citation>
    <scope>NUCLEOTIDE SEQUENCE [LARGE SCALE GENOMIC DNA]</scope>
    <source>
        <strain evidence="1 2">P124</strain>
    </source>
</reference>
<evidence type="ECO:0000313" key="1">
    <source>
        <dbReference type="EMBL" id="KAK4504721.1"/>
    </source>
</evidence>